<dbReference type="GO" id="GO:0006888">
    <property type="term" value="P:endoplasmic reticulum to Golgi vesicle-mediated transport"/>
    <property type="evidence" value="ECO:0007669"/>
    <property type="project" value="TreeGrafter"/>
</dbReference>
<reference evidence="11" key="1">
    <citation type="submission" date="2021-09" db="EMBL/GenBank/DDBJ databases">
        <authorList>
            <consortium name="AG Swart"/>
            <person name="Singh M."/>
            <person name="Singh A."/>
            <person name="Seah K."/>
            <person name="Emmerich C."/>
        </authorList>
    </citation>
    <scope>NUCLEOTIDE SEQUENCE</scope>
    <source>
        <strain evidence="11">ATCC30299</strain>
    </source>
</reference>
<keyword evidence="2" id="KW-0488">Methylation</keyword>
<evidence type="ECO:0000256" key="4">
    <source>
        <dbReference type="ARBA" id="ARBA00023139"/>
    </source>
</evidence>
<proteinExistence type="inferred from homology"/>
<dbReference type="CDD" id="cd14824">
    <property type="entry name" value="Longin"/>
    <property type="match status" value="1"/>
</dbReference>
<keyword evidence="4" id="KW-0564">Palmitate</keyword>
<comment type="subcellular location">
    <subcellularLocation>
        <location evidence="7">Endomembrane system</location>
        <topology evidence="7">Lipid-anchor</topology>
        <orientation evidence="7">Cytoplasmic side</orientation>
    </subcellularLocation>
</comment>
<keyword evidence="8" id="KW-0175">Coiled coil</keyword>
<sequence>MRLLSIHIYRWREENPILLGSVQELSFLGFIQRRVLKDLINFSSRTVCGRARPGDRTAVHLENNAGICYVAIHPSTFAVTAVADVEYPQRVVFSMIAELMQQFLQSGIQWETIQKDTEVRFPPLAETLRTYQNPNEADKLMKIESELDQVRDIMHKNIDQLLKRGETLESLMAKSNDLSTVSYDFYKRAKKNNQCCQLY</sequence>
<dbReference type="Pfam" id="PF00957">
    <property type="entry name" value="Synaptobrevin"/>
    <property type="match status" value="1"/>
</dbReference>
<evidence type="ECO:0000313" key="12">
    <source>
        <dbReference type="Proteomes" id="UP001162131"/>
    </source>
</evidence>
<dbReference type="SUPFAM" id="SSF64356">
    <property type="entry name" value="SNARE-like"/>
    <property type="match status" value="1"/>
</dbReference>
<keyword evidence="3" id="KW-0472">Membrane</keyword>
<feature type="domain" description="V-SNARE coiled-coil homology" evidence="10">
    <location>
        <begin position="139"/>
        <end position="199"/>
    </location>
</feature>
<evidence type="ECO:0000256" key="1">
    <source>
        <dbReference type="ARBA" id="ARBA00008025"/>
    </source>
</evidence>
<evidence type="ECO:0000313" key="11">
    <source>
        <dbReference type="EMBL" id="CAG9330553.1"/>
    </source>
</evidence>
<keyword evidence="6" id="KW-0636">Prenylation</keyword>
<evidence type="ECO:0000259" key="9">
    <source>
        <dbReference type="PROSITE" id="PS50859"/>
    </source>
</evidence>
<dbReference type="InterPro" id="IPR011012">
    <property type="entry name" value="Longin-like_dom_sf"/>
</dbReference>
<evidence type="ECO:0000256" key="8">
    <source>
        <dbReference type="PROSITE-ProRule" id="PRU00290"/>
    </source>
</evidence>
<evidence type="ECO:0000256" key="6">
    <source>
        <dbReference type="ARBA" id="ARBA00023289"/>
    </source>
</evidence>
<evidence type="ECO:0000256" key="2">
    <source>
        <dbReference type="ARBA" id="ARBA00022481"/>
    </source>
</evidence>
<evidence type="ECO:0000256" key="7">
    <source>
        <dbReference type="ARBA" id="ARBA00046278"/>
    </source>
</evidence>
<comment type="caution">
    <text evidence="11">The sequence shown here is derived from an EMBL/GenBank/DDBJ whole genome shotgun (WGS) entry which is preliminary data.</text>
</comment>
<dbReference type="GO" id="GO:0005794">
    <property type="term" value="C:Golgi apparatus"/>
    <property type="evidence" value="ECO:0007669"/>
    <property type="project" value="TreeGrafter"/>
</dbReference>
<evidence type="ECO:0000256" key="5">
    <source>
        <dbReference type="ARBA" id="ARBA00023288"/>
    </source>
</evidence>
<dbReference type="Gene3D" id="1.20.5.110">
    <property type="match status" value="1"/>
</dbReference>
<dbReference type="PANTHER" id="PTHR45806">
    <property type="entry name" value="SYNAPTOBREVIN HOMOLOG YKT6"/>
    <property type="match status" value="1"/>
</dbReference>
<dbReference type="PANTHER" id="PTHR45806:SF1">
    <property type="entry name" value="SYNAPTOBREVIN HOMOLOG YKT6"/>
    <property type="match status" value="1"/>
</dbReference>
<evidence type="ECO:0000256" key="3">
    <source>
        <dbReference type="ARBA" id="ARBA00023136"/>
    </source>
</evidence>
<dbReference type="GO" id="GO:0005484">
    <property type="term" value="F:SNAP receptor activity"/>
    <property type="evidence" value="ECO:0007669"/>
    <property type="project" value="TreeGrafter"/>
</dbReference>
<dbReference type="AlphaFoldDB" id="A0AAU9K4I8"/>
<name>A0AAU9K4I8_9CILI</name>
<protein>
    <submittedName>
        <fullName evidence="11">Uncharacterized protein</fullName>
    </submittedName>
</protein>
<dbReference type="PROSITE" id="PS50859">
    <property type="entry name" value="LONGIN"/>
    <property type="match status" value="1"/>
</dbReference>
<evidence type="ECO:0000259" key="10">
    <source>
        <dbReference type="PROSITE" id="PS50892"/>
    </source>
</evidence>
<dbReference type="Proteomes" id="UP001162131">
    <property type="component" value="Unassembled WGS sequence"/>
</dbReference>
<dbReference type="InterPro" id="IPR010908">
    <property type="entry name" value="Longin_dom"/>
</dbReference>
<comment type="similarity">
    <text evidence="1">Belongs to the synaptobrevin family.</text>
</comment>
<dbReference type="SUPFAM" id="SSF58038">
    <property type="entry name" value="SNARE fusion complex"/>
    <property type="match status" value="1"/>
</dbReference>
<dbReference type="EMBL" id="CAJZBQ010000051">
    <property type="protein sequence ID" value="CAG9330553.1"/>
    <property type="molecule type" value="Genomic_DNA"/>
</dbReference>
<feature type="domain" description="Longin" evidence="9">
    <location>
        <begin position="7"/>
        <end position="106"/>
    </location>
</feature>
<dbReference type="PROSITE" id="PS50892">
    <property type="entry name" value="V_SNARE"/>
    <property type="match status" value="1"/>
</dbReference>
<dbReference type="InterPro" id="IPR042855">
    <property type="entry name" value="V_SNARE_CC"/>
</dbReference>
<keyword evidence="5" id="KW-0449">Lipoprotein</keyword>
<organism evidence="11 12">
    <name type="scientific">Blepharisma stoltei</name>
    <dbReference type="NCBI Taxonomy" id="1481888"/>
    <lineage>
        <taxon>Eukaryota</taxon>
        <taxon>Sar</taxon>
        <taxon>Alveolata</taxon>
        <taxon>Ciliophora</taxon>
        <taxon>Postciliodesmatophora</taxon>
        <taxon>Heterotrichea</taxon>
        <taxon>Heterotrichida</taxon>
        <taxon>Blepharismidae</taxon>
        <taxon>Blepharisma</taxon>
    </lineage>
</organism>
<gene>
    <name evidence="11" type="ORF">BSTOLATCC_MIC51135</name>
</gene>
<accession>A0AAU9K4I8</accession>
<dbReference type="Gene3D" id="3.30.450.50">
    <property type="entry name" value="Longin domain"/>
    <property type="match status" value="1"/>
</dbReference>
<keyword evidence="12" id="KW-1185">Reference proteome</keyword>